<keyword evidence="5" id="KW-0325">Glycoprotein</keyword>
<dbReference type="Pfam" id="PF02485">
    <property type="entry name" value="Branch"/>
    <property type="match status" value="1"/>
</dbReference>
<feature type="chain" id="PRO_5015610196" description="Glycosyl transferase" evidence="6">
    <location>
        <begin position="20"/>
        <end position="444"/>
    </location>
</feature>
<keyword evidence="4" id="KW-0472">Membrane</keyword>
<evidence type="ECO:0000256" key="4">
    <source>
        <dbReference type="ARBA" id="ARBA00023136"/>
    </source>
</evidence>
<comment type="caution">
    <text evidence="7">The sequence shown here is derived from an EMBL/GenBank/DDBJ whole genome shotgun (WGS) entry which is preliminary data.</text>
</comment>
<dbReference type="RefSeq" id="WP_104521418.1">
    <property type="nucleotide sequence ID" value="NZ_NHRY01000243.1"/>
</dbReference>
<keyword evidence="2" id="KW-0328">Glycosyltransferase</keyword>
<reference evidence="7 8" key="1">
    <citation type="journal article" date="2018" name="Arch. Microbiol.">
        <title>New insights into the metabolic potential of the phototrophic purple bacterium Rhodopila globiformis DSM 161(T) from its draft genome sequence and evidence for a vanadium-dependent nitrogenase.</title>
        <authorList>
            <person name="Imhoff J.F."/>
            <person name="Rahn T."/>
            <person name="Kunzel S."/>
            <person name="Neulinger S.C."/>
        </authorList>
    </citation>
    <scope>NUCLEOTIDE SEQUENCE [LARGE SCALE GENOMIC DNA]</scope>
    <source>
        <strain evidence="7 8">DSM 161</strain>
    </source>
</reference>
<dbReference type="GO" id="GO:0016757">
    <property type="term" value="F:glycosyltransferase activity"/>
    <property type="evidence" value="ECO:0007669"/>
    <property type="project" value="UniProtKB-KW"/>
</dbReference>
<evidence type="ECO:0000256" key="6">
    <source>
        <dbReference type="SAM" id="SignalP"/>
    </source>
</evidence>
<keyword evidence="3" id="KW-0808">Transferase</keyword>
<comment type="subcellular location">
    <subcellularLocation>
        <location evidence="1">Membrane</location>
        <topology evidence="1">Single-pass type II membrane protein</topology>
    </subcellularLocation>
</comment>
<evidence type="ECO:0000256" key="1">
    <source>
        <dbReference type="ARBA" id="ARBA00004606"/>
    </source>
</evidence>
<organism evidence="7 8">
    <name type="scientific">Rhodopila globiformis</name>
    <name type="common">Rhodopseudomonas globiformis</name>
    <dbReference type="NCBI Taxonomy" id="1071"/>
    <lineage>
        <taxon>Bacteria</taxon>
        <taxon>Pseudomonadati</taxon>
        <taxon>Pseudomonadota</taxon>
        <taxon>Alphaproteobacteria</taxon>
        <taxon>Acetobacterales</taxon>
        <taxon>Acetobacteraceae</taxon>
        <taxon>Rhodopila</taxon>
    </lineage>
</organism>
<dbReference type="Proteomes" id="UP000239724">
    <property type="component" value="Unassembled WGS sequence"/>
</dbReference>
<name>A0A2S6N1J4_RHOGL</name>
<feature type="signal peptide" evidence="6">
    <location>
        <begin position="1"/>
        <end position="19"/>
    </location>
</feature>
<gene>
    <name evidence="7" type="ORF">CCS01_24345</name>
</gene>
<dbReference type="GO" id="GO:0016020">
    <property type="term" value="C:membrane"/>
    <property type="evidence" value="ECO:0007669"/>
    <property type="project" value="UniProtKB-SubCell"/>
</dbReference>
<dbReference type="InterPro" id="IPR003406">
    <property type="entry name" value="Glyco_trans_14"/>
</dbReference>
<dbReference type="AlphaFoldDB" id="A0A2S6N1J4"/>
<protein>
    <recommendedName>
        <fullName evidence="9">Glycosyl transferase</fullName>
    </recommendedName>
</protein>
<dbReference type="EMBL" id="NHRY01000243">
    <property type="protein sequence ID" value="PPQ28468.1"/>
    <property type="molecule type" value="Genomic_DNA"/>
</dbReference>
<proteinExistence type="predicted"/>
<evidence type="ECO:0000256" key="2">
    <source>
        <dbReference type="ARBA" id="ARBA00022676"/>
    </source>
</evidence>
<evidence type="ECO:0000256" key="3">
    <source>
        <dbReference type="ARBA" id="ARBA00022679"/>
    </source>
</evidence>
<keyword evidence="6" id="KW-0732">Signal</keyword>
<evidence type="ECO:0000313" key="8">
    <source>
        <dbReference type="Proteomes" id="UP000239724"/>
    </source>
</evidence>
<evidence type="ECO:0000256" key="5">
    <source>
        <dbReference type="ARBA" id="ARBA00023180"/>
    </source>
</evidence>
<keyword evidence="8" id="KW-1185">Reference proteome</keyword>
<accession>A0A2S6N1J4</accession>
<evidence type="ECO:0008006" key="9">
    <source>
        <dbReference type="Google" id="ProtNLM"/>
    </source>
</evidence>
<dbReference type="OrthoDB" id="7943907at2"/>
<sequence length="444" mass="49442">MRIACLVLAYAAAPVLKVAIPLMRTAGFDVFVHVDAKLSRLDYATGLGESAAQCQFVEHPVRVYWGGYSMIQAEIGLIETARAAGPYDKYILLSDDSLPAVPPLALQAHFANEEDQVAIHRQDQASPFHARYRDFFCYDHDATSIRGRSGDRNSGLRLIDEDLEHKIAEIAVLRRIGKKEIPVYYGSQFWGLTSRSVDVLLDTLSSDLHLRKSFEYSALPDETMFQSILGNYLYNRRLDSGPVYVDFSGGGPRVISRIGDLPRDLQKSHAFIRKFSSRDPTFLQAVAFRLSSGLTILGGPVGSPPPLQQTIDDLGRHHVVIRLCAPERDPGPAWHGIESFWGRRFRWTASERVTWEVNASLPPGVLRFVIVTVISCRSEWQCECRLRCNDISMPLQAAGGEFFAEIEHDGLQVDEVELITPALISPSETSGSSDRRKLGLSIAL</sequence>
<evidence type="ECO:0000313" key="7">
    <source>
        <dbReference type="EMBL" id="PPQ28468.1"/>
    </source>
</evidence>